<dbReference type="EMBL" id="KB467942">
    <property type="protein sequence ID" value="PCH38550.1"/>
    <property type="molecule type" value="Genomic_DNA"/>
</dbReference>
<protein>
    <submittedName>
        <fullName evidence="2">Uncharacterized protein</fullName>
    </submittedName>
</protein>
<feature type="region of interest" description="Disordered" evidence="1">
    <location>
        <begin position="208"/>
        <end position="228"/>
    </location>
</feature>
<name>A0A2H3J8K1_WOLCO</name>
<evidence type="ECO:0000256" key="1">
    <source>
        <dbReference type="SAM" id="MobiDB-lite"/>
    </source>
</evidence>
<accession>A0A2H3J8K1</accession>
<sequence length="228" mass="24358">MGHARVRSHATRPGLLTVREHEVGGEGDKPPECLLDKPVHRGMQGAACTEARHAAVGPAAAVSTTLTTRGYPAHVLDKDKDKDESGPAEDEDVLLVRSLLVHGHPRIFEAMKNVSGGLGLGLGLDIDGGMDDDDDEHAACGVEVQIVQLTMNHGCTPSVKSMPVHQYAYHAAGDDDVLKAELAHTCCAYTRAILQLHVQVEMEARCAPPPPANPARAFSPECTRRDTD</sequence>
<gene>
    <name evidence="2" type="ORF">WOLCODRAFT_149489</name>
</gene>
<organism evidence="2 3">
    <name type="scientific">Wolfiporia cocos (strain MD-104)</name>
    <name type="common">Brown rot fungus</name>
    <dbReference type="NCBI Taxonomy" id="742152"/>
    <lineage>
        <taxon>Eukaryota</taxon>
        <taxon>Fungi</taxon>
        <taxon>Dikarya</taxon>
        <taxon>Basidiomycota</taxon>
        <taxon>Agaricomycotina</taxon>
        <taxon>Agaricomycetes</taxon>
        <taxon>Polyporales</taxon>
        <taxon>Phaeolaceae</taxon>
        <taxon>Wolfiporia</taxon>
    </lineage>
</organism>
<evidence type="ECO:0000313" key="2">
    <source>
        <dbReference type="EMBL" id="PCH38550.1"/>
    </source>
</evidence>
<reference evidence="2 3" key="1">
    <citation type="journal article" date="2012" name="Science">
        <title>The Paleozoic origin of enzymatic lignin decomposition reconstructed from 31 fungal genomes.</title>
        <authorList>
            <person name="Floudas D."/>
            <person name="Binder M."/>
            <person name="Riley R."/>
            <person name="Barry K."/>
            <person name="Blanchette R.A."/>
            <person name="Henrissat B."/>
            <person name="Martinez A.T."/>
            <person name="Otillar R."/>
            <person name="Spatafora J.W."/>
            <person name="Yadav J.S."/>
            <person name="Aerts A."/>
            <person name="Benoit I."/>
            <person name="Boyd A."/>
            <person name="Carlson A."/>
            <person name="Copeland A."/>
            <person name="Coutinho P.M."/>
            <person name="de Vries R.P."/>
            <person name="Ferreira P."/>
            <person name="Findley K."/>
            <person name="Foster B."/>
            <person name="Gaskell J."/>
            <person name="Glotzer D."/>
            <person name="Gorecki P."/>
            <person name="Heitman J."/>
            <person name="Hesse C."/>
            <person name="Hori C."/>
            <person name="Igarashi K."/>
            <person name="Jurgens J.A."/>
            <person name="Kallen N."/>
            <person name="Kersten P."/>
            <person name="Kohler A."/>
            <person name="Kuees U."/>
            <person name="Kumar T.K.A."/>
            <person name="Kuo A."/>
            <person name="LaButti K."/>
            <person name="Larrondo L.F."/>
            <person name="Lindquist E."/>
            <person name="Ling A."/>
            <person name="Lombard V."/>
            <person name="Lucas S."/>
            <person name="Lundell T."/>
            <person name="Martin R."/>
            <person name="McLaughlin D.J."/>
            <person name="Morgenstern I."/>
            <person name="Morin E."/>
            <person name="Murat C."/>
            <person name="Nagy L.G."/>
            <person name="Nolan M."/>
            <person name="Ohm R.A."/>
            <person name="Patyshakuliyeva A."/>
            <person name="Rokas A."/>
            <person name="Ruiz-Duenas F.J."/>
            <person name="Sabat G."/>
            <person name="Salamov A."/>
            <person name="Samejima M."/>
            <person name="Schmutz J."/>
            <person name="Slot J.C."/>
            <person name="St John F."/>
            <person name="Stenlid J."/>
            <person name="Sun H."/>
            <person name="Sun S."/>
            <person name="Syed K."/>
            <person name="Tsang A."/>
            <person name="Wiebenga A."/>
            <person name="Young D."/>
            <person name="Pisabarro A."/>
            <person name="Eastwood D.C."/>
            <person name="Martin F."/>
            <person name="Cullen D."/>
            <person name="Grigoriev I.V."/>
            <person name="Hibbett D.S."/>
        </authorList>
    </citation>
    <scope>NUCLEOTIDE SEQUENCE [LARGE SCALE GENOMIC DNA]</scope>
    <source>
        <strain evidence="2 3">MD-104</strain>
    </source>
</reference>
<dbReference type="AlphaFoldDB" id="A0A2H3J8K1"/>
<feature type="compositionally biased region" description="Basic and acidic residues" evidence="1">
    <location>
        <begin position="18"/>
        <end position="31"/>
    </location>
</feature>
<dbReference type="Proteomes" id="UP000218811">
    <property type="component" value="Unassembled WGS sequence"/>
</dbReference>
<keyword evidence="3" id="KW-1185">Reference proteome</keyword>
<evidence type="ECO:0000313" key="3">
    <source>
        <dbReference type="Proteomes" id="UP000218811"/>
    </source>
</evidence>
<proteinExistence type="predicted"/>
<feature type="region of interest" description="Disordered" evidence="1">
    <location>
        <begin position="1"/>
        <end position="31"/>
    </location>
</feature>
<feature type="compositionally biased region" description="Basic residues" evidence="1">
    <location>
        <begin position="1"/>
        <end position="10"/>
    </location>
</feature>